<reference evidence="3 4" key="1">
    <citation type="submission" date="2019-07" db="EMBL/GenBank/DDBJ databases">
        <title>Whole genome shotgun sequence of Deinococcus cellulosilyticus NBRC 106333.</title>
        <authorList>
            <person name="Hosoyama A."/>
            <person name="Uohara A."/>
            <person name="Ohji S."/>
            <person name="Ichikawa N."/>
        </authorList>
    </citation>
    <scope>NUCLEOTIDE SEQUENCE [LARGE SCALE GENOMIC DNA]</scope>
    <source>
        <strain evidence="3 4">NBRC 106333</strain>
    </source>
</reference>
<evidence type="ECO:0000256" key="1">
    <source>
        <dbReference type="SAM" id="Phobius"/>
    </source>
</evidence>
<accession>A0A511N8Q6</accession>
<keyword evidence="1" id="KW-1133">Transmembrane helix</keyword>
<evidence type="ECO:0000313" key="3">
    <source>
        <dbReference type="EMBL" id="GEM49214.1"/>
    </source>
</evidence>
<dbReference type="Gene3D" id="3.90.1170.50">
    <property type="entry name" value="Aldehyde oxidase/xanthine dehydrogenase, a/b hammerhead"/>
    <property type="match status" value="1"/>
</dbReference>
<dbReference type="InterPro" id="IPR037165">
    <property type="entry name" value="AldOxase/xan_DH_Mopterin-bd_sf"/>
</dbReference>
<dbReference type="OrthoDB" id="9767994at2"/>
<dbReference type="RefSeq" id="WP_146889344.1">
    <property type="nucleotide sequence ID" value="NZ_BJXB01000030.1"/>
</dbReference>
<dbReference type="GO" id="GO:0016491">
    <property type="term" value="F:oxidoreductase activity"/>
    <property type="evidence" value="ECO:0007669"/>
    <property type="project" value="InterPro"/>
</dbReference>
<dbReference type="InterPro" id="IPR019546">
    <property type="entry name" value="TAT_signal_bac_arc"/>
</dbReference>
<dbReference type="Pfam" id="PF02738">
    <property type="entry name" value="MoCoBD_1"/>
    <property type="match status" value="1"/>
</dbReference>
<keyword evidence="1" id="KW-0812">Transmembrane</keyword>
<proteinExistence type="predicted"/>
<keyword evidence="1" id="KW-0472">Membrane</keyword>
<evidence type="ECO:0000259" key="2">
    <source>
        <dbReference type="SMART" id="SM01008"/>
    </source>
</evidence>
<dbReference type="Proteomes" id="UP000321306">
    <property type="component" value="Unassembled WGS sequence"/>
</dbReference>
<dbReference type="InterPro" id="IPR052516">
    <property type="entry name" value="N-heterocyclic_Hydroxylase"/>
</dbReference>
<dbReference type="InterPro" id="IPR008274">
    <property type="entry name" value="AldOxase/xan_DH_MoCoBD1"/>
</dbReference>
<evidence type="ECO:0000313" key="4">
    <source>
        <dbReference type="Proteomes" id="UP000321306"/>
    </source>
</evidence>
<gene>
    <name evidence="3" type="ORF">DC3_48490</name>
</gene>
<dbReference type="AlphaFoldDB" id="A0A511N8Q6"/>
<dbReference type="PANTHER" id="PTHR47495:SF2">
    <property type="entry name" value="ALDEHYDE DEHYDROGENASE"/>
    <property type="match status" value="1"/>
</dbReference>
<dbReference type="InterPro" id="IPR012368">
    <property type="entry name" value="OxRdtase_Mopterin-bd_su_IorB"/>
</dbReference>
<dbReference type="Gene3D" id="3.30.365.10">
    <property type="entry name" value="Aldehyde oxidase/xanthine dehydrogenase, molybdopterin binding domain"/>
    <property type="match status" value="4"/>
</dbReference>
<dbReference type="EMBL" id="BJXB01000030">
    <property type="protein sequence ID" value="GEM49214.1"/>
    <property type="molecule type" value="Genomic_DNA"/>
</dbReference>
<comment type="caution">
    <text evidence="3">The sequence shown here is derived from an EMBL/GenBank/DDBJ whole genome shotgun (WGS) entry which is preliminary data.</text>
</comment>
<organism evidence="3 4">
    <name type="scientific">Deinococcus cellulosilyticus (strain DSM 18568 / NBRC 106333 / KACC 11606 / 5516J-15)</name>
    <dbReference type="NCBI Taxonomy" id="1223518"/>
    <lineage>
        <taxon>Bacteria</taxon>
        <taxon>Thermotogati</taxon>
        <taxon>Deinococcota</taxon>
        <taxon>Deinococci</taxon>
        <taxon>Deinococcales</taxon>
        <taxon>Deinococcaceae</taxon>
        <taxon>Deinococcus</taxon>
    </lineage>
</organism>
<dbReference type="PANTHER" id="PTHR47495">
    <property type="entry name" value="ALDEHYDE DEHYDROGENASE"/>
    <property type="match status" value="1"/>
</dbReference>
<dbReference type="InterPro" id="IPR006311">
    <property type="entry name" value="TAT_signal"/>
</dbReference>
<dbReference type="InterPro" id="IPR000674">
    <property type="entry name" value="Ald_Oxase/Xan_DH_a/b"/>
</dbReference>
<dbReference type="SMART" id="SM01008">
    <property type="entry name" value="Ald_Xan_dh_C"/>
    <property type="match status" value="1"/>
</dbReference>
<sequence>MSSRKWRITRRQFLIGLGTAGGAVALGFYLGKPAMQLKLAEGSEDSLKSQAKLPKTPDAWFEIREDSTLRLYVTKSEMGQGIHTALAQLAAEELGLKVTDLDVVQSTTRQGPKDSFGTGASASILTSFRPMREAAATFREMLLKAGSGQLQKPAEQLELTATGVRVKGTEQQALYADLARQEGMWEVPKTPPVLKKVRGFQVIGTSAQRIDLPAKVTGEAIYGYDARLPGMLYGAVLRPPTLEANLKSADVSQVSRQPGVKTVHVDLEAGFVGVVAQTRNQARNALRHVKAVWDQGKLWQQKEILDLIRPEGKAGVTFQREGKGSAGLKQGNVIRAEYRSPFAVQAAMEPQAALADVKPEGVKIWASTQYPFRISSAVSKKLGIKEETIEVIPTYLGGGFGSKINSQAGLEAAILSKAAGAPVHVGWDRTEEMTQGFLRPPTHSVLSAVLKDGKIETLEHRIGSGVVAFSTLPSFLETLMGADFGSYAGGKVLYDIPNRQGISYNPHLPVRTGWWRGLGLFANTFALESFMDELAAESGTDPLEFRLKHLPASAWGVRMRKVLQTVARESRWGKPRPSGRALGLACGSSFENLIAQVAEVSIDQEKERVKVHRIWCAMDPGLVINPDGAKAQIQGAVMWGVSSALKEEVLVKDGKITAQNFTDYPLLSLEEAPDIQTFLLEDGSGEPRGVGEPPIAPVGAAIGNAIFALTGKRLREVPFNAERLRSAGILV</sequence>
<dbReference type="PROSITE" id="PS51318">
    <property type="entry name" value="TAT"/>
    <property type="match status" value="1"/>
</dbReference>
<dbReference type="PIRSF" id="PIRSF036389">
    <property type="entry name" value="IOR_B"/>
    <property type="match status" value="1"/>
</dbReference>
<dbReference type="Pfam" id="PF20256">
    <property type="entry name" value="MoCoBD_2"/>
    <property type="match status" value="2"/>
</dbReference>
<dbReference type="InterPro" id="IPR046867">
    <property type="entry name" value="AldOxase/xan_DH_MoCoBD2"/>
</dbReference>
<feature type="domain" description="Aldehyde oxidase/xanthine dehydrogenase a/b hammerhead" evidence="2">
    <location>
        <begin position="217"/>
        <end position="297"/>
    </location>
</feature>
<dbReference type="SUPFAM" id="SSF56003">
    <property type="entry name" value="Molybdenum cofactor-binding domain"/>
    <property type="match status" value="2"/>
</dbReference>
<dbReference type="NCBIfam" id="TIGR01409">
    <property type="entry name" value="TAT_signal_seq"/>
    <property type="match status" value="1"/>
</dbReference>
<name>A0A511N8Q6_DEIC1</name>
<feature type="transmembrane region" description="Helical" evidence="1">
    <location>
        <begin position="12"/>
        <end position="31"/>
    </location>
</feature>
<keyword evidence="4" id="KW-1185">Reference proteome</keyword>
<protein>
    <submittedName>
        <fullName evidence="3">Aldehyde oxidase</fullName>
    </submittedName>
</protein>